<sequence>MGNMEKALQSVIDLHISIENVFTGKDQNALGPLLASFDKNFAMVTIKGERIGLEQINTLFNHNMGTRPSLKITLSDIKPILDTGEYCWLQYQERHETADSWLLRTSTVCIKVDGEHCLWVYLHETPQQ</sequence>
<evidence type="ECO:0000313" key="1">
    <source>
        <dbReference type="EMBL" id="EMP9431733.1"/>
    </source>
</evidence>
<dbReference type="InterPro" id="IPR032710">
    <property type="entry name" value="NTF2-like_dom_sf"/>
</dbReference>
<accession>A0AAI9HXN2</accession>
<name>A0AAI9HXN2_PROST</name>
<protein>
    <recommendedName>
        <fullName evidence="2">DUF4440 domain-containing protein</fullName>
    </recommendedName>
</protein>
<dbReference type="Gene3D" id="3.10.450.50">
    <property type="match status" value="1"/>
</dbReference>
<dbReference type="AlphaFoldDB" id="A0AAI9HXN2"/>
<reference evidence="1" key="1">
    <citation type="submission" date="2024-02" db="EMBL/GenBank/DDBJ databases">
        <authorList>
            <consortium name="Clinical and Environmental Microbiology Branch: Whole genome sequencing antimicrobial resistance pathogens in the healthcare setting"/>
        </authorList>
    </citation>
    <scope>NUCLEOTIDE SEQUENCE</scope>
    <source>
        <strain evidence="1">2020GO-00142</strain>
    </source>
</reference>
<dbReference type="EMBL" id="AAZDVE040000003">
    <property type="protein sequence ID" value="EMP9431733.1"/>
    <property type="molecule type" value="Genomic_DNA"/>
</dbReference>
<proteinExistence type="predicted"/>
<evidence type="ECO:0008006" key="2">
    <source>
        <dbReference type="Google" id="ProtNLM"/>
    </source>
</evidence>
<gene>
    <name evidence="1" type="ORF">JRA39_000746</name>
</gene>
<comment type="caution">
    <text evidence="1">The sequence shown here is derived from an EMBL/GenBank/DDBJ whole genome shotgun (WGS) entry which is preliminary data.</text>
</comment>
<dbReference type="RefSeq" id="WP_195848168.1">
    <property type="nucleotide sequence ID" value="NZ_JADSTC010000002.1"/>
</dbReference>
<organism evidence="1">
    <name type="scientific">Providencia stuartii</name>
    <dbReference type="NCBI Taxonomy" id="588"/>
    <lineage>
        <taxon>Bacteria</taxon>
        <taxon>Pseudomonadati</taxon>
        <taxon>Pseudomonadota</taxon>
        <taxon>Gammaproteobacteria</taxon>
        <taxon>Enterobacterales</taxon>
        <taxon>Morganellaceae</taxon>
        <taxon>Providencia</taxon>
    </lineage>
</organism>
<dbReference type="SUPFAM" id="SSF54427">
    <property type="entry name" value="NTF2-like"/>
    <property type="match status" value="1"/>
</dbReference>